<sequence>MLKLVDVTRWLLILTILVNEELVEGRTIPNAADNAIIKTIKVDIDEIIDCYDIYRQPSLNHPLLYNHTIQMTPSWYPKTLKSNNIKTLQLTQTWHKYGSCPEGTIPIRRKGKSYDLMSFRKNYDVTDGHEYAIVGVEGKFLGAQAKINLWKPITEATEISISQMWVIAGDNNNKNTIEAGWIVDKELYGDAHTRFFIYWTTDRYESTGCYNLLCDGFVHTSSNVALGCPFSEVSTFNGSQKDAAFGIHKDQKSGHWWIKIQGIHVGYYPSSLFTELSKMATAVTWGGEVTNSKIKGRHTSTQMGSGHSPSEGGLKTSSYFNWIQVIDENNMTKDPENIGTYVSNPDCYDLKIDNSHHDTNGFGFYYGGPGCQRLNI</sequence>
<dbReference type="PANTHER" id="PTHR31589:SF221">
    <property type="entry name" value="LIGASE, PUTATIVE (DUF239)-RELATED"/>
    <property type="match status" value="1"/>
</dbReference>
<organism evidence="3 4">
    <name type="scientific">Papaver atlanticum</name>
    <dbReference type="NCBI Taxonomy" id="357466"/>
    <lineage>
        <taxon>Eukaryota</taxon>
        <taxon>Viridiplantae</taxon>
        <taxon>Streptophyta</taxon>
        <taxon>Embryophyta</taxon>
        <taxon>Tracheophyta</taxon>
        <taxon>Spermatophyta</taxon>
        <taxon>Magnoliopsida</taxon>
        <taxon>Ranunculales</taxon>
        <taxon>Papaveraceae</taxon>
        <taxon>Papaveroideae</taxon>
        <taxon>Papaver</taxon>
    </lineage>
</organism>
<dbReference type="PROSITE" id="PS52045">
    <property type="entry name" value="NEPROSIN_PEP_CD"/>
    <property type="match status" value="1"/>
</dbReference>
<dbReference type="Gene3D" id="3.90.1320.10">
    <property type="entry name" value="Outer-capsid protein sigma 3, large lobe"/>
    <property type="match status" value="1"/>
</dbReference>
<dbReference type="AlphaFoldDB" id="A0AAD4XJX6"/>
<dbReference type="Pfam" id="PF03080">
    <property type="entry name" value="Neprosin"/>
    <property type="match status" value="1"/>
</dbReference>
<evidence type="ECO:0000313" key="3">
    <source>
        <dbReference type="EMBL" id="KAI3925033.1"/>
    </source>
</evidence>
<dbReference type="InterPro" id="IPR025521">
    <property type="entry name" value="Neprosin_propep"/>
</dbReference>
<dbReference type="InterPro" id="IPR004314">
    <property type="entry name" value="Neprosin"/>
</dbReference>
<dbReference type="Proteomes" id="UP001202328">
    <property type="component" value="Unassembled WGS sequence"/>
</dbReference>
<gene>
    <name evidence="3" type="ORF">MKW98_009683</name>
</gene>
<protein>
    <recommendedName>
        <fullName evidence="2">Neprosin PEP catalytic domain-containing protein</fullName>
    </recommendedName>
</protein>
<feature type="domain" description="Neprosin PEP catalytic" evidence="2">
    <location>
        <begin position="116"/>
        <end position="372"/>
    </location>
</feature>
<comment type="caution">
    <text evidence="3">The sequence shown here is derived from an EMBL/GenBank/DDBJ whole genome shotgun (WGS) entry which is preliminary data.</text>
</comment>
<name>A0AAD4XJX6_9MAGN</name>
<dbReference type="PANTHER" id="PTHR31589">
    <property type="entry name" value="PROTEIN, PUTATIVE (DUF239)-RELATED-RELATED"/>
    <property type="match status" value="1"/>
</dbReference>
<evidence type="ECO:0000313" key="4">
    <source>
        <dbReference type="Proteomes" id="UP001202328"/>
    </source>
</evidence>
<reference evidence="3" key="1">
    <citation type="submission" date="2022-04" db="EMBL/GenBank/DDBJ databases">
        <title>A functionally conserved STORR gene fusion in Papaver species that diverged 16.8 million years ago.</title>
        <authorList>
            <person name="Catania T."/>
        </authorList>
    </citation>
    <scope>NUCLEOTIDE SEQUENCE</scope>
    <source>
        <strain evidence="3">S-188037</strain>
    </source>
</reference>
<feature type="signal peptide" evidence="1">
    <location>
        <begin position="1"/>
        <end position="25"/>
    </location>
</feature>
<feature type="chain" id="PRO_5041954504" description="Neprosin PEP catalytic domain-containing protein" evidence="1">
    <location>
        <begin position="26"/>
        <end position="376"/>
    </location>
</feature>
<keyword evidence="1" id="KW-0732">Signal</keyword>
<keyword evidence="4" id="KW-1185">Reference proteome</keyword>
<dbReference type="Pfam" id="PF14365">
    <property type="entry name" value="Neprosin_AP"/>
    <property type="match status" value="1"/>
</dbReference>
<proteinExistence type="predicted"/>
<dbReference type="EMBL" id="JAJJMB010008202">
    <property type="protein sequence ID" value="KAI3925033.1"/>
    <property type="molecule type" value="Genomic_DNA"/>
</dbReference>
<evidence type="ECO:0000256" key="1">
    <source>
        <dbReference type="SAM" id="SignalP"/>
    </source>
</evidence>
<accession>A0AAD4XJX6</accession>
<dbReference type="InterPro" id="IPR053168">
    <property type="entry name" value="Glutamic_endopeptidase"/>
</dbReference>
<evidence type="ECO:0000259" key="2">
    <source>
        <dbReference type="PROSITE" id="PS52045"/>
    </source>
</evidence>